<gene>
    <name evidence="1" type="ORF">GCM10023094_48570</name>
</gene>
<dbReference type="InterPro" id="IPR024747">
    <property type="entry name" value="Pyridox_Oxase-rel"/>
</dbReference>
<dbReference type="Proteomes" id="UP001501183">
    <property type="component" value="Unassembled WGS sequence"/>
</dbReference>
<name>A0ABP8PM12_9NOCA</name>
<sequence length="144" mass="15686">MTNPASGGTDGPVTELTPEESWELLGGERLGRLVVSVSDRIDVFPVNYVAHQGKLLFRTAEGTKLVGLTIQQQVAFEVDHVSEGLGWSVVVHGAARRLQTSAEIAAADELPLQSWVPTPKYNYVEITPKEITGRRFAFGAEPQQ</sequence>
<dbReference type="Pfam" id="PF12900">
    <property type="entry name" value="Pyridox_ox_2"/>
    <property type="match status" value="1"/>
</dbReference>
<evidence type="ECO:0000313" key="2">
    <source>
        <dbReference type="Proteomes" id="UP001501183"/>
    </source>
</evidence>
<dbReference type="RefSeq" id="WP_345351616.1">
    <property type="nucleotide sequence ID" value="NZ_BAABFB010000072.1"/>
</dbReference>
<dbReference type="InterPro" id="IPR012349">
    <property type="entry name" value="Split_barrel_FMN-bd"/>
</dbReference>
<comment type="caution">
    <text evidence="1">The sequence shown here is derived from an EMBL/GenBank/DDBJ whole genome shotgun (WGS) entry which is preliminary data.</text>
</comment>
<dbReference type="SUPFAM" id="SSF50475">
    <property type="entry name" value="FMN-binding split barrel"/>
    <property type="match status" value="1"/>
</dbReference>
<accession>A0ABP8PM12</accession>
<evidence type="ECO:0000313" key="1">
    <source>
        <dbReference type="EMBL" id="GAA4488541.1"/>
    </source>
</evidence>
<dbReference type="Gene3D" id="2.30.110.10">
    <property type="entry name" value="Electron Transport, Fmn-binding Protein, Chain A"/>
    <property type="match status" value="1"/>
</dbReference>
<keyword evidence="2" id="KW-1185">Reference proteome</keyword>
<protein>
    <submittedName>
        <fullName evidence="1">Pyridoxamine 5'-phosphate oxidase family protein</fullName>
    </submittedName>
</protein>
<dbReference type="EMBL" id="BAABFB010000072">
    <property type="protein sequence ID" value="GAA4488541.1"/>
    <property type="molecule type" value="Genomic_DNA"/>
</dbReference>
<organism evidence="1 2">
    <name type="scientific">Rhodococcus olei</name>
    <dbReference type="NCBI Taxonomy" id="2161675"/>
    <lineage>
        <taxon>Bacteria</taxon>
        <taxon>Bacillati</taxon>
        <taxon>Actinomycetota</taxon>
        <taxon>Actinomycetes</taxon>
        <taxon>Mycobacteriales</taxon>
        <taxon>Nocardiaceae</taxon>
        <taxon>Rhodococcus</taxon>
    </lineage>
</organism>
<reference evidence="2" key="1">
    <citation type="journal article" date="2019" name="Int. J. Syst. Evol. Microbiol.">
        <title>The Global Catalogue of Microorganisms (GCM) 10K type strain sequencing project: providing services to taxonomists for standard genome sequencing and annotation.</title>
        <authorList>
            <consortium name="The Broad Institute Genomics Platform"/>
            <consortium name="The Broad Institute Genome Sequencing Center for Infectious Disease"/>
            <person name="Wu L."/>
            <person name="Ma J."/>
        </authorList>
    </citation>
    <scope>NUCLEOTIDE SEQUENCE [LARGE SCALE GENOMIC DNA]</scope>
    <source>
        <strain evidence="2">JCM 32206</strain>
    </source>
</reference>
<proteinExistence type="predicted"/>